<dbReference type="InterPro" id="IPR023298">
    <property type="entry name" value="ATPase_P-typ_TM_dom_sf"/>
</dbReference>
<dbReference type="SUPFAM" id="SSF56784">
    <property type="entry name" value="HAD-like"/>
    <property type="match status" value="1"/>
</dbReference>
<dbReference type="SUPFAM" id="SSF81660">
    <property type="entry name" value="Metal cation-transporting ATPase, ATP-binding domain N"/>
    <property type="match status" value="1"/>
</dbReference>
<keyword evidence="11 16" id="KW-0630">Potassium</keyword>
<comment type="caution">
    <text evidence="19">The sequence shown here is derived from an EMBL/GenBank/DDBJ whole genome shotgun (WGS) entry which is preliminary data.</text>
</comment>
<dbReference type="SFLD" id="SFLDS00003">
    <property type="entry name" value="Haloacid_Dehalogenase"/>
    <property type="match status" value="1"/>
</dbReference>
<feature type="binding site" evidence="16">
    <location>
        <position position="579"/>
    </location>
    <ligand>
        <name>Mg(2+)</name>
        <dbReference type="ChEBI" id="CHEBI:18420"/>
    </ligand>
</feature>
<keyword evidence="14 16" id="KW-0406">Ion transport</keyword>
<evidence type="ECO:0000313" key="20">
    <source>
        <dbReference type="Proteomes" id="UP001501231"/>
    </source>
</evidence>
<dbReference type="InterPro" id="IPR023299">
    <property type="entry name" value="ATPase_P-typ_cyto_dom_N"/>
</dbReference>
<feature type="transmembrane region" description="Helical" evidence="16">
    <location>
        <begin position="89"/>
        <end position="108"/>
    </location>
</feature>
<gene>
    <name evidence="16 19" type="primary">kdpB</name>
    <name evidence="19" type="ORF">GCM10010191_02340</name>
</gene>
<dbReference type="Pfam" id="PF00702">
    <property type="entry name" value="Hydrolase"/>
    <property type="match status" value="1"/>
</dbReference>
<comment type="catalytic activity">
    <reaction evidence="16">
        <text>K(+)(out) + ATP + H2O = K(+)(in) + ADP + phosphate + H(+)</text>
        <dbReference type="Rhea" id="RHEA:16777"/>
        <dbReference type="ChEBI" id="CHEBI:15377"/>
        <dbReference type="ChEBI" id="CHEBI:15378"/>
        <dbReference type="ChEBI" id="CHEBI:29103"/>
        <dbReference type="ChEBI" id="CHEBI:30616"/>
        <dbReference type="ChEBI" id="CHEBI:43474"/>
        <dbReference type="ChEBI" id="CHEBI:456216"/>
        <dbReference type="EC" id="7.2.2.6"/>
    </reaction>
</comment>
<evidence type="ECO:0000256" key="10">
    <source>
        <dbReference type="ARBA" id="ARBA00022842"/>
    </source>
</evidence>
<keyword evidence="9 16" id="KW-0067">ATP-binding</keyword>
<feature type="binding site" evidence="16">
    <location>
        <begin position="420"/>
        <end position="427"/>
    </location>
    <ligand>
        <name>ATP</name>
        <dbReference type="ChEBI" id="CHEBI:30616"/>
    </ligand>
</feature>
<evidence type="ECO:0000256" key="5">
    <source>
        <dbReference type="ARBA" id="ARBA00022553"/>
    </source>
</evidence>
<dbReference type="InterPro" id="IPR008250">
    <property type="entry name" value="ATPase_P-typ_transduc_dom_A_sf"/>
</dbReference>
<comment type="similarity">
    <text evidence="16">Belongs to the cation transport ATPase (P-type) (TC 3.A.3) family. Type IA subfamily.</text>
</comment>
<feature type="transmembrane region" description="Helical" evidence="16">
    <location>
        <begin position="675"/>
        <end position="695"/>
    </location>
</feature>
<dbReference type="PANTHER" id="PTHR43743">
    <property type="entry name" value="POTASSIUM-TRANSPORTING ATPASE ATP-BINDING SUBUNIT"/>
    <property type="match status" value="1"/>
</dbReference>
<accession>A0ABP5VBR6</accession>
<keyword evidence="5 16" id="KW-0597">Phosphoprotein</keyword>
<dbReference type="InterPro" id="IPR001757">
    <property type="entry name" value="P_typ_ATPase"/>
</dbReference>
<feature type="domain" description="P-type ATPase A" evidence="18">
    <location>
        <begin position="142"/>
        <end position="236"/>
    </location>
</feature>
<dbReference type="PRINTS" id="PR00119">
    <property type="entry name" value="CATATPASE"/>
</dbReference>
<keyword evidence="4 16" id="KW-0633">Potassium transport</keyword>
<dbReference type="EC" id="7.2.2.6" evidence="16"/>
<evidence type="ECO:0000256" key="9">
    <source>
        <dbReference type="ARBA" id="ARBA00022840"/>
    </source>
</evidence>
<dbReference type="InterPro" id="IPR044492">
    <property type="entry name" value="P_typ_ATPase_HD_dom"/>
</dbReference>
<keyword evidence="12 16" id="KW-1278">Translocase</keyword>
<dbReference type="SFLD" id="SFLDF00027">
    <property type="entry name" value="p-type_atpase"/>
    <property type="match status" value="1"/>
</dbReference>
<sequence>MTPQMTPRQTPTQTKIPAQAPARPPGRPGRPGGEGKVSGGLLDPKLLVTTLPEAVRKLDPRTLWRNPVMLIVEVGAVWSTVLAVLDATVFAWAVVVWLWLTVLFANLAEAVAEGRGKAQADALRKAKTDTMARRLLDWAPGRKDVTERVGATDLKRGDHVVVEAGQVIPGDGDVVEGIASVDESAITGESAPVIRESGGDRSAVTGGTRVLSDRIVVKITQRPGESFIDRMIALVEGSSRQKTPNEIALNILLAALTIIFLLAVATLQPLAIYSKAGNPGVPDSLALGGDGVTGIVLVSLLVCLIPTTIGALLSAIGIAGMDRLVQRNVLAMSGRAVEAAGDVNTLLLDKTGTITLGNRQAAEFVPVNGASAEELADAAQLSSLADETPEGRSVVVYAKQRYGLRERGPGELTHATWVPFTAQTRMSGVDLDVPGERRMLRKGAASAVADWIRGHGGTVSPELGAIVDGISASGGTPLVVGETVVGEAVDGAAGDGKARVLGVIHLKDVVKEGMRERFGEMRRMGIRTVMITGDNPLTAKAIADEAGVDDFLAEAKPEDKLALIRTEQEGGRLVAMTGDGTNDAPALAQADVGVAMNTGTSAAKEAGNMVDLDSDPTKLIEIVQIGKQLLITRGALTTFSIANDIAKYFAIIPAMFLALFPGLDALNIMRLHSPQSAILSAVIFNALIIVALIPLALRGVRYRPGGAAKLLSRNLYLYGLGGIIAPFIGIKLIDLIVQFLPGMS</sequence>
<name>A0ABP5VBR6_9ACTN</name>
<evidence type="ECO:0000256" key="11">
    <source>
        <dbReference type="ARBA" id="ARBA00022958"/>
    </source>
</evidence>
<dbReference type="PANTHER" id="PTHR43743:SF1">
    <property type="entry name" value="POTASSIUM-TRANSPORTING ATPASE ATP-BINDING SUBUNIT"/>
    <property type="match status" value="1"/>
</dbReference>
<keyword evidence="15 16" id="KW-0472">Membrane</keyword>
<dbReference type="NCBIfam" id="TIGR01494">
    <property type="entry name" value="ATPase_P-type"/>
    <property type="match status" value="1"/>
</dbReference>
<keyword evidence="2 16" id="KW-0813">Transport</keyword>
<dbReference type="RefSeq" id="WP_344586361.1">
    <property type="nucleotide sequence ID" value="NZ_BAAARW010000001.1"/>
</dbReference>
<comment type="subcellular location">
    <subcellularLocation>
        <location evidence="1 16">Cell membrane</location>
        <topology evidence="1 16">Multi-pass membrane protein</topology>
    </subcellularLocation>
</comment>
<evidence type="ECO:0000256" key="16">
    <source>
        <dbReference type="HAMAP-Rule" id="MF_00285"/>
    </source>
</evidence>
<organism evidence="19 20">
    <name type="scientific">Actinomadura vinacea</name>
    <dbReference type="NCBI Taxonomy" id="115336"/>
    <lineage>
        <taxon>Bacteria</taxon>
        <taxon>Bacillati</taxon>
        <taxon>Actinomycetota</taxon>
        <taxon>Actinomycetes</taxon>
        <taxon>Streptosporangiales</taxon>
        <taxon>Thermomonosporaceae</taxon>
        <taxon>Actinomadura</taxon>
    </lineage>
</organism>
<evidence type="ECO:0000256" key="12">
    <source>
        <dbReference type="ARBA" id="ARBA00022967"/>
    </source>
</evidence>
<dbReference type="InterPro" id="IPR059000">
    <property type="entry name" value="ATPase_P-type_domA"/>
</dbReference>
<dbReference type="SFLD" id="SFLDG00002">
    <property type="entry name" value="C1.7:_P-type_atpase_like"/>
    <property type="match status" value="1"/>
</dbReference>
<feature type="binding site" evidence="16">
    <location>
        <position position="583"/>
    </location>
    <ligand>
        <name>Mg(2+)</name>
        <dbReference type="ChEBI" id="CHEBI:18420"/>
    </ligand>
</feature>
<dbReference type="NCBIfam" id="TIGR01497">
    <property type="entry name" value="kdpB"/>
    <property type="match status" value="1"/>
</dbReference>
<evidence type="ECO:0000256" key="4">
    <source>
        <dbReference type="ARBA" id="ARBA00022538"/>
    </source>
</evidence>
<keyword evidence="10 16" id="KW-0460">Magnesium</keyword>
<feature type="region of interest" description="Disordered" evidence="17">
    <location>
        <begin position="1"/>
        <end position="41"/>
    </location>
</feature>
<evidence type="ECO:0000256" key="13">
    <source>
        <dbReference type="ARBA" id="ARBA00022989"/>
    </source>
</evidence>
<dbReference type="Gene3D" id="3.40.1110.10">
    <property type="entry name" value="Calcium-transporting ATPase, cytoplasmic domain N"/>
    <property type="match status" value="1"/>
</dbReference>
<dbReference type="SUPFAM" id="SSF81653">
    <property type="entry name" value="Calcium ATPase, transduction domain A"/>
    <property type="match status" value="1"/>
</dbReference>
<feature type="transmembrane region" description="Helical" evidence="16">
    <location>
        <begin position="247"/>
        <end position="272"/>
    </location>
</feature>
<dbReference type="PROSITE" id="PS00154">
    <property type="entry name" value="ATPASE_E1_E2"/>
    <property type="match status" value="1"/>
</dbReference>
<feature type="binding site" evidence="16">
    <location>
        <position position="390"/>
    </location>
    <ligand>
        <name>ATP</name>
        <dbReference type="ChEBI" id="CHEBI:30616"/>
    </ligand>
</feature>
<evidence type="ECO:0000313" key="19">
    <source>
        <dbReference type="EMBL" id="GAA2399060.1"/>
    </source>
</evidence>
<feature type="transmembrane region" description="Helical" evidence="16">
    <location>
        <begin position="645"/>
        <end position="663"/>
    </location>
</feature>
<dbReference type="Gene3D" id="2.70.150.10">
    <property type="entry name" value="Calcium-transporting ATPase, cytoplasmic transduction domain A"/>
    <property type="match status" value="1"/>
</dbReference>
<evidence type="ECO:0000259" key="18">
    <source>
        <dbReference type="Pfam" id="PF00122"/>
    </source>
</evidence>
<feature type="binding site" evidence="16">
    <location>
        <position position="442"/>
    </location>
    <ligand>
        <name>ATP</name>
        <dbReference type="ChEBI" id="CHEBI:30616"/>
    </ligand>
</feature>
<feature type="transmembrane region" description="Helical" evidence="16">
    <location>
        <begin position="63"/>
        <end position="83"/>
    </location>
</feature>
<evidence type="ECO:0000256" key="6">
    <source>
        <dbReference type="ARBA" id="ARBA00022692"/>
    </source>
</evidence>
<keyword evidence="13 16" id="KW-1133">Transmembrane helix</keyword>
<evidence type="ECO:0000256" key="14">
    <source>
        <dbReference type="ARBA" id="ARBA00023065"/>
    </source>
</evidence>
<evidence type="ECO:0000256" key="15">
    <source>
        <dbReference type="ARBA" id="ARBA00023136"/>
    </source>
</evidence>
<comment type="function">
    <text evidence="16">Part of the high-affinity ATP-driven potassium transport (or Kdp) system, which catalyzes the hydrolysis of ATP coupled with the electrogenic transport of potassium into the cytoplasm. This subunit is responsible for energy coupling to the transport system and for the release of the potassium ions to the cytoplasm.</text>
</comment>
<dbReference type="EMBL" id="BAAARW010000001">
    <property type="protein sequence ID" value="GAA2399060.1"/>
    <property type="molecule type" value="Genomic_DNA"/>
</dbReference>
<feature type="active site" description="4-aspartylphosphate intermediate" evidence="16">
    <location>
        <position position="349"/>
    </location>
</feature>
<proteinExistence type="inferred from homology"/>
<feature type="transmembrane region" description="Helical" evidence="16">
    <location>
        <begin position="715"/>
        <end position="740"/>
    </location>
</feature>
<evidence type="ECO:0000256" key="1">
    <source>
        <dbReference type="ARBA" id="ARBA00004651"/>
    </source>
</evidence>
<keyword evidence="6 16" id="KW-0812">Transmembrane</keyword>
<protein>
    <recommendedName>
        <fullName evidence="16">Potassium-transporting ATPase ATP-binding subunit</fullName>
        <ecNumber evidence="16">7.2.2.6</ecNumber>
    </recommendedName>
    <alternativeName>
        <fullName evidence="16">ATP phosphohydrolase [potassium-transporting] B chain</fullName>
    </alternativeName>
    <alternativeName>
        <fullName evidence="16">Potassium-binding and translocating subunit B</fullName>
    </alternativeName>
    <alternativeName>
        <fullName evidence="16">Potassium-translocating ATPase B chain</fullName>
    </alternativeName>
</protein>
<keyword evidence="8 16" id="KW-0547">Nucleotide-binding</keyword>
<dbReference type="HAMAP" id="MF_00285">
    <property type="entry name" value="KdpB"/>
    <property type="match status" value="1"/>
</dbReference>
<dbReference type="InterPro" id="IPR036412">
    <property type="entry name" value="HAD-like_sf"/>
</dbReference>
<dbReference type="InterPro" id="IPR018303">
    <property type="entry name" value="ATPase_P-typ_P_site"/>
</dbReference>
<dbReference type="SUPFAM" id="SSF81665">
    <property type="entry name" value="Calcium ATPase, transmembrane domain M"/>
    <property type="match status" value="1"/>
</dbReference>
<dbReference type="InterPro" id="IPR006391">
    <property type="entry name" value="P-type_ATPase_bsu_IA"/>
</dbReference>
<dbReference type="Gene3D" id="3.40.50.1000">
    <property type="entry name" value="HAD superfamily/HAD-like"/>
    <property type="match status" value="1"/>
</dbReference>
<feature type="binding site" evidence="16">
    <location>
        <position position="386"/>
    </location>
    <ligand>
        <name>ATP</name>
        <dbReference type="ChEBI" id="CHEBI:30616"/>
    </ligand>
</feature>
<evidence type="ECO:0000256" key="3">
    <source>
        <dbReference type="ARBA" id="ARBA00022475"/>
    </source>
</evidence>
<evidence type="ECO:0000256" key="17">
    <source>
        <dbReference type="SAM" id="MobiDB-lite"/>
    </source>
</evidence>
<keyword evidence="20" id="KW-1185">Reference proteome</keyword>
<evidence type="ECO:0000256" key="8">
    <source>
        <dbReference type="ARBA" id="ARBA00022741"/>
    </source>
</evidence>
<dbReference type="CDD" id="cd02078">
    <property type="entry name" value="P-type_ATPase_K"/>
    <property type="match status" value="1"/>
</dbReference>
<feature type="transmembrane region" description="Helical" evidence="16">
    <location>
        <begin position="292"/>
        <end position="318"/>
    </location>
</feature>
<keyword evidence="3 16" id="KW-1003">Cell membrane</keyword>
<dbReference type="Pfam" id="PF00122">
    <property type="entry name" value="E1-E2_ATPase"/>
    <property type="match status" value="1"/>
</dbReference>
<feature type="compositionally biased region" description="Low complexity" evidence="17">
    <location>
        <begin position="1"/>
        <end position="21"/>
    </location>
</feature>
<evidence type="ECO:0000256" key="7">
    <source>
        <dbReference type="ARBA" id="ARBA00022723"/>
    </source>
</evidence>
<reference evidence="20" key="1">
    <citation type="journal article" date="2019" name="Int. J. Syst. Evol. Microbiol.">
        <title>The Global Catalogue of Microorganisms (GCM) 10K type strain sequencing project: providing services to taxonomists for standard genome sequencing and annotation.</title>
        <authorList>
            <consortium name="The Broad Institute Genomics Platform"/>
            <consortium name="The Broad Institute Genome Sequencing Center for Infectious Disease"/>
            <person name="Wu L."/>
            <person name="Ma J."/>
        </authorList>
    </citation>
    <scope>NUCLEOTIDE SEQUENCE [LARGE SCALE GENOMIC DNA]</scope>
    <source>
        <strain evidence="20">JCM 3325</strain>
    </source>
</reference>
<keyword evidence="7 16" id="KW-0479">Metal-binding</keyword>
<evidence type="ECO:0000256" key="2">
    <source>
        <dbReference type="ARBA" id="ARBA00022448"/>
    </source>
</evidence>
<dbReference type="Proteomes" id="UP001501231">
    <property type="component" value="Unassembled WGS sequence"/>
</dbReference>
<dbReference type="InterPro" id="IPR023214">
    <property type="entry name" value="HAD_sf"/>
</dbReference>
<feature type="compositionally biased region" description="Gly residues" evidence="17">
    <location>
        <begin position="29"/>
        <end position="38"/>
    </location>
</feature>
<comment type="subunit">
    <text evidence="16">The system is composed of three essential subunits: KdpA, KdpB and KdpC.</text>
</comment>